<accession>A0ABZ1I373</accession>
<dbReference type="RefSeq" id="WP_326567386.1">
    <property type="nucleotide sequence ID" value="NZ_CP142149.1"/>
</dbReference>
<reference evidence="2 3" key="1">
    <citation type="journal article" date="2015" name="Int. J. Syst. Evol. Microbiol.">
        <title>Amycolatopsis rhabdoformis sp. nov., an actinomycete isolated from a tropical forest soil.</title>
        <authorList>
            <person name="Souza W.R."/>
            <person name="Silva R.E."/>
            <person name="Goodfellow M."/>
            <person name="Busarakam K."/>
            <person name="Figueiro F.S."/>
            <person name="Ferreira D."/>
            <person name="Rodrigues-Filho E."/>
            <person name="Moraes L.A.B."/>
            <person name="Zucchi T.D."/>
        </authorList>
    </citation>
    <scope>NUCLEOTIDE SEQUENCE [LARGE SCALE GENOMIC DNA]</scope>
    <source>
        <strain evidence="2 3">NCIMB 14900</strain>
    </source>
</reference>
<feature type="domain" description="Helix-turn-helix" evidence="1">
    <location>
        <begin position="15"/>
        <end position="63"/>
    </location>
</feature>
<protein>
    <submittedName>
        <fullName evidence="2">Helix-turn-helix domain-containing protein</fullName>
    </submittedName>
</protein>
<name>A0ABZ1I373_9PSEU</name>
<keyword evidence="3" id="KW-1185">Reference proteome</keyword>
<dbReference type="EMBL" id="CP142149">
    <property type="protein sequence ID" value="WSE28386.1"/>
    <property type="molecule type" value="Genomic_DNA"/>
</dbReference>
<evidence type="ECO:0000313" key="2">
    <source>
        <dbReference type="EMBL" id="WSE28386.1"/>
    </source>
</evidence>
<evidence type="ECO:0000259" key="1">
    <source>
        <dbReference type="Pfam" id="PF12728"/>
    </source>
</evidence>
<evidence type="ECO:0000313" key="3">
    <source>
        <dbReference type="Proteomes" id="UP001330812"/>
    </source>
</evidence>
<proteinExistence type="predicted"/>
<gene>
    <name evidence="2" type="ORF">VSH64_36960</name>
</gene>
<dbReference type="Proteomes" id="UP001330812">
    <property type="component" value="Chromosome"/>
</dbReference>
<dbReference type="Pfam" id="PF12728">
    <property type="entry name" value="HTH_17"/>
    <property type="match status" value="1"/>
</dbReference>
<sequence>MDATILPLDVPARHLYRIPEAMRLLSMSRSVIYEQLRAGRLFSVKEGRARLIPAVSIQQYVNQLISEAEVTGYGRTA</sequence>
<dbReference type="InterPro" id="IPR041657">
    <property type="entry name" value="HTH_17"/>
</dbReference>
<organism evidence="2 3">
    <name type="scientific">Amycolatopsis rhabdoformis</name>
    <dbReference type="NCBI Taxonomy" id="1448059"/>
    <lineage>
        <taxon>Bacteria</taxon>
        <taxon>Bacillati</taxon>
        <taxon>Actinomycetota</taxon>
        <taxon>Actinomycetes</taxon>
        <taxon>Pseudonocardiales</taxon>
        <taxon>Pseudonocardiaceae</taxon>
        <taxon>Amycolatopsis</taxon>
    </lineage>
</organism>